<evidence type="ECO:0000256" key="3">
    <source>
        <dbReference type="ARBA" id="ARBA00023004"/>
    </source>
</evidence>
<sequence>MKYLKNVSSLKFFAEKCTNCFVCIDVCPHGVFRLKNKKVGVADKDLCMECGACALNCKYGAISVNSGVGCASGIINGMISGGAPSCDCDSSLSKECC</sequence>
<keyword evidence="2" id="KW-0479">Metal-binding</keyword>
<dbReference type="PANTHER" id="PTHR43687">
    <property type="entry name" value="ADENYLYLSULFATE REDUCTASE, BETA SUBUNIT"/>
    <property type="match status" value="1"/>
</dbReference>
<evidence type="ECO:0000256" key="2">
    <source>
        <dbReference type="ARBA" id="ARBA00022723"/>
    </source>
</evidence>
<proteinExistence type="predicted"/>
<evidence type="ECO:0000256" key="1">
    <source>
        <dbReference type="ARBA" id="ARBA00022485"/>
    </source>
</evidence>
<dbReference type="NCBIfam" id="NF040864">
    <property type="entry name" value="HgcB_ferredoxin"/>
    <property type="match status" value="1"/>
</dbReference>
<dbReference type="PANTHER" id="PTHR43687:SF4">
    <property type="entry name" value="BLR5484 PROTEIN"/>
    <property type="match status" value="1"/>
</dbReference>
<comment type="caution">
    <text evidence="6">The sequence shown here is derived from an EMBL/GenBank/DDBJ whole genome shotgun (WGS) entry which is preliminary data.</text>
</comment>
<dbReference type="Pfam" id="PF13187">
    <property type="entry name" value="Fer4_9"/>
    <property type="match status" value="1"/>
</dbReference>
<evidence type="ECO:0000313" key="7">
    <source>
        <dbReference type="Proteomes" id="UP000320813"/>
    </source>
</evidence>
<dbReference type="SUPFAM" id="SSF54862">
    <property type="entry name" value="4Fe-4S ferredoxins"/>
    <property type="match status" value="1"/>
</dbReference>
<dbReference type="EMBL" id="SGBD01000001">
    <property type="protein sequence ID" value="RZD15347.1"/>
    <property type="molecule type" value="Genomic_DNA"/>
</dbReference>
<organism evidence="6 7">
    <name type="scientific">Candidatus Acidulodesulfobacterium ferriphilum</name>
    <dbReference type="NCBI Taxonomy" id="2597223"/>
    <lineage>
        <taxon>Bacteria</taxon>
        <taxon>Deltaproteobacteria</taxon>
        <taxon>Candidatus Acidulodesulfobacterales</taxon>
        <taxon>Candidatus Acidulodesulfobacterium</taxon>
    </lineage>
</organism>
<dbReference type="PROSITE" id="PS51379">
    <property type="entry name" value="4FE4S_FER_2"/>
    <property type="match status" value="2"/>
</dbReference>
<dbReference type="AlphaFoldDB" id="A0A519BDM6"/>
<accession>A0A519BDM6</accession>
<feature type="domain" description="4Fe-4S ferredoxin-type" evidence="5">
    <location>
        <begin position="8"/>
        <end position="37"/>
    </location>
</feature>
<evidence type="ECO:0000313" key="6">
    <source>
        <dbReference type="EMBL" id="RZD15347.1"/>
    </source>
</evidence>
<evidence type="ECO:0000259" key="5">
    <source>
        <dbReference type="PROSITE" id="PS51379"/>
    </source>
</evidence>
<gene>
    <name evidence="6" type="ORF">EVJ47_03480</name>
</gene>
<dbReference type="Proteomes" id="UP000320813">
    <property type="component" value="Unassembled WGS sequence"/>
</dbReference>
<keyword evidence="3" id="KW-0408">Iron</keyword>
<keyword evidence="4" id="KW-0411">Iron-sulfur</keyword>
<dbReference type="InterPro" id="IPR050572">
    <property type="entry name" value="Fe-S_Ferredoxin"/>
</dbReference>
<name>A0A519BDM6_9DELT</name>
<dbReference type="GO" id="GO:0046872">
    <property type="term" value="F:metal ion binding"/>
    <property type="evidence" value="ECO:0007669"/>
    <property type="project" value="UniProtKB-KW"/>
</dbReference>
<protein>
    <submittedName>
        <fullName evidence="6">Ferredoxin family protein</fullName>
    </submittedName>
</protein>
<evidence type="ECO:0000256" key="4">
    <source>
        <dbReference type="ARBA" id="ARBA00023014"/>
    </source>
</evidence>
<dbReference type="Gene3D" id="3.30.70.20">
    <property type="match status" value="1"/>
</dbReference>
<dbReference type="InterPro" id="IPR017896">
    <property type="entry name" value="4Fe4S_Fe-S-bd"/>
</dbReference>
<keyword evidence="1" id="KW-0004">4Fe-4S</keyword>
<feature type="domain" description="4Fe-4S ferredoxin-type" evidence="5">
    <location>
        <begin position="38"/>
        <end position="67"/>
    </location>
</feature>
<reference evidence="6 7" key="1">
    <citation type="submission" date="2019-01" db="EMBL/GenBank/DDBJ databases">
        <title>Insights into ecological role of a new deltaproteobacterial order Candidatus Sinidesulfobacterales (Sva0485) by metagenomics and metatranscriptomics.</title>
        <authorList>
            <person name="Tan S."/>
            <person name="Liu J."/>
            <person name="Fang Y."/>
            <person name="Hedlund B.P."/>
            <person name="Lian Z.H."/>
            <person name="Huang L.Y."/>
            <person name="Li J.T."/>
            <person name="Huang L.N."/>
            <person name="Li W.J."/>
            <person name="Jiang H.C."/>
            <person name="Dong H.L."/>
            <person name="Shu W.S."/>
        </authorList>
    </citation>
    <scope>NUCLEOTIDE SEQUENCE [LARGE SCALE GENOMIC DNA]</scope>
    <source>
        <strain evidence="6">AP3</strain>
    </source>
</reference>
<dbReference type="GO" id="GO:0051539">
    <property type="term" value="F:4 iron, 4 sulfur cluster binding"/>
    <property type="evidence" value="ECO:0007669"/>
    <property type="project" value="UniProtKB-KW"/>
</dbReference>